<evidence type="ECO:0000256" key="1">
    <source>
        <dbReference type="SAM" id="MobiDB-lite"/>
    </source>
</evidence>
<organism evidence="2 3">
    <name type="scientific">Methylomagnum ishizawai</name>
    <dbReference type="NCBI Taxonomy" id="1760988"/>
    <lineage>
        <taxon>Bacteria</taxon>
        <taxon>Pseudomonadati</taxon>
        <taxon>Pseudomonadota</taxon>
        <taxon>Gammaproteobacteria</taxon>
        <taxon>Methylococcales</taxon>
        <taxon>Methylococcaceae</taxon>
        <taxon>Methylomagnum</taxon>
    </lineage>
</organism>
<keyword evidence="3" id="KW-1185">Reference proteome</keyword>
<dbReference type="STRING" id="1760988.SAMN02949497_2594"/>
<sequence length="439" mass="47694">MTATTYLIEPVDTWFFRDALPFDAVGGTDLRSLFPPPARTVAGALWQARNGDVPNLQTEKRRFLPRHPEAAKAGSPDRENDPFMAALCRGPYLAYRAAAQDGEPEQAYQKLYPMPLDLLWHKEASRFVRLSLPLRPVHCDLGQVFLPKLAREDREAKVLEQAWMTGEQLAAYLAGTGLPTGEPLQAGTLFTPEPRIGLARHNARRTAADGLLYNSTHVRLHADPDPRHAGAGLFMEVAWPDPDRDPPWPGGLVRLGGEGRLAEVREWTAPTPLGPVAIAAGEAVSPELEADGPAGQILGLILLLLTPGQFGPTPVPPGLKLATREGRDVAAGTLRYWKHGKPGRMEVIVHAGVVGKVQREGGWNPAKHRPRRVRGLLPAGSLWYCTLPGSQNIDSLNAAISALHGAQLGEDIHLGRGELAVGLWRRSPLPVSHPTAQEN</sequence>
<proteinExistence type="predicted"/>
<feature type="compositionally biased region" description="Basic and acidic residues" evidence="1">
    <location>
        <begin position="58"/>
        <end position="80"/>
    </location>
</feature>
<dbReference type="Gene3D" id="2.60.40.4350">
    <property type="match status" value="1"/>
</dbReference>
<dbReference type="Proteomes" id="UP000192923">
    <property type="component" value="Unassembled WGS sequence"/>
</dbReference>
<feature type="region of interest" description="Disordered" evidence="1">
    <location>
        <begin position="57"/>
        <end position="80"/>
    </location>
</feature>
<evidence type="ECO:0000313" key="2">
    <source>
        <dbReference type="EMBL" id="SMF95241.1"/>
    </source>
</evidence>
<name>A0A1Y6CY15_9GAMM</name>
<dbReference type="EMBL" id="FXAM01000001">
    <property type="protein sequence ID" value="SMF95241.1"/>
    <property type="molecule type" value="Genomic_DNA"/>
</dbReference>
<evidence type="ECO:0000313" key="3">
    <source>
        <dbReference type="Proteomes" id="UP000192923"/>
    </source>
</evidence>
<accession>A0A1Y6CY15</accession>
<dbReference type="RefSeq" id="WP_176225214.1">
    <property type="nucleotide sequence ID" value="NZ_FXAM01000001.1"/>
</dbReference>
<dbReference type="Gene3D" id="3.30.70.2940">
    <property type="match status" value="1"/>
</dbReference>
<dbReference type="AlphaFoldDB" id="A0A1Y6CY15"/>
<dbReference type="InterPro" id="IPR019117">
    <property type="entry name" value="CRISPR-assoc_protein_Cmr3"/>
</dbReference>
<protein>
    <submittedName>
        <fullName evidence="2">CRISPR-associated protein Cmr3</fullName>
    </submittedName>
</protein>
<dbReference type="Pfam" id="PF09700">
    <property type="entry name" value="Cas_Cmr3"/>
    <property type="match status" value="1"/>
</dbReference>
<reference evidence="2 3" key="1">
    <citation type="submission" date="2016-12" db="EMBL/GenBank/DDBJ databases">
        <authorList>
            <person name="Song W.-J."/>
            <person name="Kurnit D.M."/>
        </authorList>
    </citation>
    <scope>NUCLEOTIDE SEQUENCE [LARGE SCALE GENOMIC DNA]</scope>
    <source>
        <strain evidence="2 3">175</strain>
    </source>
</reference>
<gene>
    <name evidence="2" type="ORF">SAMN02949497_2594</name>
</gene>